<dbReference type="STRING" id="322505.SAMN04487836_10225"/>
<dbReference type="PROSITE" id="PS50880">
    <property type="entry name" value="TOPRIM"/>
    <property type="match status" value="1"/>
</dbReference>
<dbReference type="NCBIfam" id="TIGR01051">
    <property type="entry name" value="topA_bact"/>
    <property type="match status" value="1"/>
</dbReference>
<dbReference type="PANTHER" id="PTHR42785">
    <property type="entry name" value="DNA TOPOISOMERASE, TYPE IA, CORE"/>
    <property type="match status" value="1"/>
</dbReference>
<dbReference type="InterPro" id="IPR000380">
    <property type="entry name" value="Topo_IA"/>
</dbReference>
<comment type="function">
    <text evidence="10">Releases the supercoiling and torsional tension of DNA, which is introduced during the DNA replication and transcription, by transiently cleaving and rejoining one strand of the DNA duplex. Introduces a single-strand break via transesterification at a target site in duplex DNA. The scissile phosphodiester is attacked by the catalytic tyrosine of the enzyme, resulting in the formation of a DNA-(5'-phosphotyrosyl)-enzyme intermediate and the expulsion of a 3'-OH DNA strand. The free DNA strand then undergoes passage around the unbroken strand, thus removing DNA supercoils. Finally, in the religation step, the DNA 3'-OH attacks the covalent intermediate to expel the active-site tyrosine and restore the DNA phosphodiester backbone.</text>
</comment>
<dbReference type="InterPro" id="IPR003602">
    <property type="entry name" value="Topo_IA_DNA-bd_dom"/>
</dbReference>
<feature type="region of interest" description="Interaction with DNA" evidence="10">
    <location>
        <begin position="164"/>
        <end position="169"/>
    </location>
</feature>
<feature type="domain" description="Topo IA-type catalytic" evidence="12">
    <location>
        <begin position="131"/>
        <end position="552"/>
    </location>
</feature>
<dbReference type="Gene3D" id="3.30.65.10">
    <property type="entry name" value="Bacterial Topoisomerase I, domain 1"/>
    <property type="match status" value="3"/>
</dbReference>
<dbReference type="InterPro" id="IPR013498">
    <property type="entry name" value="Topo_IA_Znf"/>
</dbReference>
<dbReference type="RefSeq" id="WP_074731228.1">
    <property type="nucleotide sequence ID" value="NZ_CACVPP010000024.1"/>
</dbReference>
<dbReference type="Gene3D" id="3.40.50.140">
    <property type="match status" value="1"/>
</dbReference>
<dbReference type="InterPro" id="IPR023406">
    <property type="entry name" value="Topo_IA_AS"/>
</dbReference>
<dbReference type="EMBL" id="FNYK01000004">
    <property type="protein sequence ID" value="SEI44386.1"/>
    <property type="molecule type" value="Genomic_DNA"/>
</dbReference>
<dbReference type="SMART" id="SM00437">
    <property type="entry name" value="TOP1Ac"/>
    <property type="match status" value="1"/>
</dbReference>
<dbReference type="AlphaFoldDB" id="A0A1H6QQV7"/>
<dbReference type="Pfam" id="PF01131">
    <property type="entry name" value="Topoisom_bac"/>
    <property type="match status" value="1"/>
</dbReference>
<feature type="site" description="Interaction with DNA" evidence="10">
    <location>
        <position position="299"/>
    </location>
</feature>
<evidence type="ECO:0000313" key="13">
    <source>
        <dbReference type="EMBL" id="SEI44386.1"/>
    </source>
</evidence>
<evidence type="ECO:0000256" key="8">
    <source>
        <dbReference type="ARBA" id="ARBA00023125"/>
    </source>
</evidence>
<proteinExistence type="inferred from homology"/>
<dbReference type="OrthoDB" id="9804262at2"/>
<keyword evidence="9 10" id="KW-0413">Isomerase</keyword>
<feature type="site" description="Interaction with DNA" evidence="10">
    <location>
        <position position="32"/>
    </location>
</feature>
<dbReference type="GO" id="GO:0003677">
    <property type="term" value="F:DNA binding"/>
    <property type="evidence" value="ECO:0007669"/>
    <property type="project" value="UniProtKB-KW"/>
</dbReference>
<evidence type="ECO:0000259" key="12">
    <source>
        <dbReference type="PROSITE" id="PS52039"/>
    </source>
</evidence>
<dbReference type="CDD" id="cd03363">
    <property type="entry name" value="TOPRIM_TopoIA_TopoI"/>
    <property type="match status" value="1"/>
</dbReference>
<accession>A0A1H6QQV7</accession>
<evidence type="ECO:0000256" key="10">
    <source>
        <dbReference type="HAMAP-Rule" id="MF_00952"/>
    </source>
</evidence>
<dbReference type="CDD" id="cd00186">
    <property type="entry name" value="TOP1Ac"/>
    <property type="match status" value="1"/>
</dbReference>
<dbReference type="Pfam" id="PF01396">
    <property type="entry name" value="Zn_ribbon_Top1"/>
    <property type="match status" value="3"/>
</dbReference>
<evidence type="ECO:0000256" key="4">
    <source>
        <dbReference type="ARBA" id="ARBA00022771"/>
    </source>
</evidence>
<dbReference type="PANTHER" id="PTHR42785:SF1">
    <property type="entry name" value="DNA TOPOISOMERASE"/>
    <property type="match status" value="1"/>
</dbReference>
<dbReference type="GO" id="GO:0006265">
    <property type="term" value="P:DNA topological change"/>
    <property type="evidence" value="ECO:0007669"/>
    <property type="project" value="UniProtKB-UniRule"/>
</dbReference>
<dbReference type="InterPro" id="IPR034149">
    <property type="entry name" value="TOPRIM_TopoI"/>
</dbReference>
<dbReference type="SUPFAM" id="SSF57783">
    <property type="entry name" value="Zinc beta-ribbon"/>
    <property type="match status" value="3"/>
</dbReference>
<dbReference type="InterPro" id="IPR013824">
    <property type="entry name" value="Topo_IA_cen_sub1"/>
</dbReference>
<feature type="site" description="Interaction with DNA" evidence="10">
    <location>
        <position position="142"/>
    </location>
</feature>
<evidence type="ECO:0000256" key="1">
    <source>
        <dbReference type="ARBA" id="ARBA00000213"/>
    </source>
</evidence>
<reference evidence="14" key="1">
    <citation type="submission" date="2016-10" db="EMBL/GenBank/DDBJ databases">
        <authorList>
            <person name="Varghese N."/>
        </authorList>
    </citation>
    <scope>NUCLEOTIDE SEQUENCE [LARGE SCALE GENOMIC DNA]</scope>
    <source>
        <strain evidence="14">DSM 20406</strain>
    </source>
</reference>
<keyword evidence="3" id="KW-0479">Metal-binding</keyword>
<dbReference type="SMART" id="SM00436">
    <property type="entry name" value="TOP1Bc"/>
    <property type="match status" value="1"/>
</dbReference>
<evidence type="ECO:0000256" key="9">
    <source>
        <dbReference type="ARBA" id="ARBA00023235"/>
    </source>
</evidence>
<protein>
    <recommendedName>
        <fullName evidence="10">DNA topoisomerase 1</fullName>
        <ecNumber evidence="10">5.6.2.1</ecNumber>
    </recommendedName>
    <alternativeName>
        <fullName evidence="10">DNA topoisomerase I</fullName>
    </alternativeName>
</protein>
<sequence>MSSLVIVESPSKSKTIGKYLGKDYVVTSSKGHIRDLATSGKGGLGVDVENGYEPSYTINKDKKNVVKELKQYVKDADKVYLATDPDREGEAISWHLAQVLGIPMDEDNRVVFHEVTKRAVTEALQHPRQIDQDLVKSQETRRVLDRIIGFKLSKLLQRKIKSKSAGRVQSVALRLICEREAEINKFVPEEYWSVQAHFVKDGMEFTADLSKYKNKKIKLSSQEETDAVYNALNKEFVIETLKKTVKRRNSKAPFITSTLQQEASTKLGFKAKRTMQVAQSLYEGVDIGSETVGLITYMRTDSIRLAPEFISAAHDYIEENYGKQYVGRVKVSNKTENVQDAHEAIRPTDITRTPESIKSHLNTDQYKLYSLIYARALASLMCAAKVDATSVVLDNNDYKFNASGSRIQFDGYLKVYGQYEKNKDTFLPELVEGEHLESQKVDKEQHFTNPPARYSEAKLIKELEELGIGRPSTYATIIDTIVAREYVEMVDKTFKPTESGMLTNEKLVEYFDPIINVEYTAQMENELDEIANGEDTYLNAITTFENKFEPLLDKANKEMEKIEPKKTGEKCPECGGDLVIRKGRYGEFVACSNYPECKYIKKDPNDRTGQPTGETCPKCGSPMVYKRGRYGEFEACSNYPTCKYIKKKPREGDELIGKPTGDKCPNCGADVVWKRGRFGLFKACSNYPECKTIIKTPKEKK</sequence>
<dbReference type="InterPro" id="IPR023405">
    <property type="entry name" value="Topo_IA_core_domain"/>
</dbReference>
<dbReference type="HAMAP" id="MF_00952">
    <property type="entry name" value="Topoisom_1_prok"/>
    <property type="match status" value="1"/>
</dbReference>
<dbReference type="InterPro" id="IPR028612">
    <property type="entry name" value="Topoisom_1_IA"/>
</dbReference>
<dbReference type="InterPro" id="IPR013826">
    <property type="entry name" value="Topo_IA_cen_sub3"/>
</dbReference>
<evidence type="ECO:0000313" key="14">
    <source>
        <dbReference type="Proteomes" id="UP000183028"/>
    </source>
</evidence>
<name>A0A1H6QQV7_9FIRM</name>
<feature type="site" description="Interaction with DNA" evidence="10">
    <location>
        <position position="145"/>
    </location>
</feature>
<evidence type="ECO:0000256" key="5">
    <source>
        <dbReference type="ARBA" id="ARBA00022833"/>
    </source>
</evidence>
<keyword evidence="14" id="KW-1185">Reference proteome</keyword>
<dbReference type="SMART" id="SM00493">
    <property type="entry name" value="TOPRIM"/>
    <property type="match status" value="1"/>
</dbReference>
<feature type="domain" description="Toprim" evidence="11">
    <location>
        <begin position="2"/>
        <end position="116"/>
    </location>
</feature>
<dbReference type="InterPro" id="IPR005733">
    <property type="entry name" value="TopoI_bac-type"/>
</dbReference>
<dbReference type="Gene3D" id="1.10.290.10">
    <property type="entry name" value="Topoisomerase I, domain 4"/>
    <property type="match status" value="1"/>
</dbReference>
<gene>
    <name evidence="10" type="primary">topA</name>
    <name evidence="13" type="ORF">SAMN04487834_100438</name>
</gene>
<dbReference type="PROSITE" id="PS00396">
    <property type="entry name" value="TOPO_IA_1"/>
    <property type="match status" value="1"/>
</dbReference>
<dbReference type="InterPro" id="IPR013497">
    <property type="entry name" value="Topo_IA_cen"/>
</dbReference>
<keyword evidence="7 10" id="KW-0799">Topoisomerase</keyword>
<feature type="site" description="Interaction with DNA" evidence="10">
    <location>
        <position position="484"/>
    </location>
</feature>
<feature type="active site" description="O-(5'-phospho-DNA)-tyrosine intermediate" evidence="10">
    <location>
        <position position="297"/>
    </location>
</feature>
<comment type="catalytic activity">
    <reaction evidence="1 10">
        <text>ATP-independent breakage of single-stranded DNA, followed by passage and rejoining.</text>
        <dbReference type="EC" id="5.6.2.1"/>
    </reaction>
</comment>
<dbReference type="PROSITE" id="PS52039">
    <property type="entry name" value="TOPO_IA_2"/>
    <property type="match status" value="1"/>
</dbReference>
<feature type="site" description="Interaction with DNA" evidence="10">
    <location>
        <position position="141"/>
    </location>
</feature>
<dbReference type="eggNOG" id="COG0550">
    <property type="taxonomic scope" value="Bacteria"/>
</dbReference>
<dbReference type="Proteomes" id="UP000183028">
    <property type="component" value="Unassembled WGS sequence"/>
</dbReference>
<organism evidence="13 14">
    <name type="scientific">Sharpea azabuensis</name>
    <dbReference type="NCBI Taxonomy" id="322505"/>
    <lineage>
        <taxon>Bacteria</taxon>
        <taxon>Bacillati</taxon>
        <taxon>Bacillota</taxon>
        <taxon>Erysipelotrichia</taxon>
        <taxon>Erysipelotrichales</taxon>
        <taxon>Coprobacillaceae</taxon>
        <taxon>Sharpea</taxon>
    </lineage>
</organism>
<dbReference type="PRINTS" id="PR00417">
    <property type="entry name" value="PRTPISMRASEI"/>
</dbReference>
<comment type="similarity">
    <text evidence="2 10">Belongs to the type IA topoisomerase family.</text>
</comment>
<dbReference type="Gene3D" id="2.70.20.10">
    <property type="entry name" value="Topoisomerase I, domain 3"/>
    <property type="match status" value="1"/>
</dbReference>
<comment type="caution">
    <text evidence="10">Lacks conserved residue(s) required for the propagation of feature annotation.</text>
</comment>
<evidence type="ECO:0000256" key="2">
    <source>
        <dbReference type="ARBA" id="ARBA00009446"/>
    </source>
</evidence>
<dbReference type="InterPro" id="IPR006171">
    <property type="entry name" value="TOPRIM_dom"/>
</dbReference>
<dbReference type="SUPFAM" id="SSF56712">
    <property type="entry name" value="Prokaryotic type I DNA topoisomerase"/>
    <property type="match status" value="1"/>
</dbReference>
<evidence type="ECO:0000259" key="11">
    <source>
        <dbReference type="PROSITE" id="PS50880"/>
    </source>
</evidence>
<keyword evidence="8 10" id="KW-0238">DNA-binding</keyword>
<dbReference type="GO" id="GO:0005694">
    <property type="term" value="C:chromosome"/>
    <property type="evidence" value="ECO:0007669"/>
    <property type="project" value="InterPro"/>
</dbReference>
<keyword evidence="4" id="KW-0863">Zinc-finger</keyword>
<evidence type="ECO:0000256" key="7">
    <source>
        <dbReference type="ARBA" id="ARBA00023029"/>
    </source>
</evidence>
<keyword evidence="6" id="KW-0460">Magnesium</keyword>
<dbReference type="InterPro" id="IPR003601">
    <property type="entry name" value="Topo_IA_2"/>
</dbReference>
<dbReference type="Pfam" id="PF01751">
    <property type="entry name" value="Toprim"/>
    <property type="match status" value="1"/>
</dbReference>
<dbReference type="GO" id="GO:0008270">
    <property type="term" value="F:zinc ion binding"/>
    <property type="evidence" value="ECO:0007669"/>
    <property type="project" value="UniProtKB-KW"/>
</dbReference>
<dbReference type="Gene3D" id="1.10.460.10">
    <property type="entry name" value="Topoisomerase I, domain 2"/>
    <property type="match status" value="1"/>
</dbReference>
<evidence type="ECO:0000256" key="3">
    <source>
        <dbReference type="ARBA" id="ARBA00022723"/>
    </source>
</evidence>
<dbReference type="GO" id="GO:0003917">
    <property type="term" value="F:DNA topoisomerase type I (single strand cut, ATP-independent) activity"/>
    <property type="evidence" value="ECO:0007669"/>
    <property type="project" value="UniProtKB-UniRule"/>
</dbReference>
<dbReference type="InterPro" id="IPR013825">
    <property type="entry name" value="Topo_IA_cen_sub2"/>
</dbReference>
<comment type="subunit">
    <text evidence="10">Monomer.</text>
</comment>
<evidence type="ECO:0000256" key="6">
    <source>
        <dbReference type="ARBA" id="ARBA00022842"/>
    </source>
</evidence>
<keyword evidence="5" id="KW-0862">Zinc</keyword>
<dbReference type="EC" id="5.6.2.1" evidence="10"/>